<comment type="caution">
    <text evidence="2">The sequence shown here is derived from an EMBL/GenBank/DDBJ whole genome shotgun (WGS) entry which is preliminary data.</text>
</comment>
<evidence type="ECO:0008006" key="4">
    <source>
        <dbReference type="Google" id="ProtNLM"/>
    </source>
</evidence>
<gene>
    <name evidence="2" type="ORF">E7203_11705</name>
</gene>
<sequence>MKRVYVLVVTLLLMLITASAYAETKQTNDRWVEIENPNKKVEIKVFYDKETVEYDNTTNILTGWIKIDIPDVMREKYKVGDIKRNVYKELNKVQFNTKNKTANIDAEYYGYDKDGNRVLEGKSKNFETIIPGSYIEMWYKTMWGCHQKNKSKKKNNAEDIFKAVLGLPR</sequence>
<dbReference type="AlphaFoldDB" id="A0A927ZPY0"/>
<keyword evidence="1" id="KW-0732">Signal</keyword>
<dbReference type="Proteomes" id="UP000772151">
    <property type="component" value="Unassembled WGS sequence"/>
</dbReference>
<organism evidence="2 3">
    <name type="scientific">Selenomonas ruminantium</name>
    <dbReference type="NCBI Taxonomy" id="971"/>
    <lineage>
        <taxon>Bacteria</taxon>
        <taxon>Bacillati</taxon>
        <taxon>Bacillota</taxon>
        <taxon>Negativicutes</taxon>
        <taxon>Selenomonadales</taxon>
        <taxon>Selenomonadaceae</taxon>
        <taxon>Selenomonas</taxon>
    </lineage>
</organism>
<reference evidence="2" key="1">
    <citation type="submission" date="2019-04" db="EMBL/GenBank/DDBJ databases">
        <title>Evolution of Biomass-Degrading Anaerobic Consortia Revealed by Metagenomics.</title>
        <authorList>
            <person name="Peng X."/>
        </authorList>
    </citation>
    <scope>NUCLEOTIDE SEQUENCE</scope>
    <source>
        <strain evidence="2">SIG242</strain>
    </source>
</reference>
<feature type="signal peptide" evidence="1">
    <location>
        <begin position="1"/>
        <end position="22"/>
    </location>
</feature>
<name>A0A927ZPY0_SELRU</name>
<proteinExistence type="predicted"/>
<accession>A0A927ZPY0</accession>
<evidence type="ECO:0000256" key="1">
    <source>
        <dbReference type="SAM" id="SignalP"/>
    </source>
</evidence>
<dbReference type="EMBL" id="SVCA01000012">
    <property type="protein sequence ID" value="MBE6086097.1"/>
    <property type="molecule type" value="Genomic_DNA"/>
</dbReference>
<dbReference type="RefSeq" id="WP_303670195.1">
    <property type="nucleotide sequence ID" value="NZ_SVCA01000012.1"/>
</dbReference>
<feature type="chain" id="PRO_5037826115" description="DUF4412 domain-containing protein" evidence="1">
    <location>
        <begin position="23"/>
        <end position="169"/>
    </location>
</feature>
<protein>
    <recommendedName>
        <fullName evidence="4">DUF4412 domain-containing protein</fullName>
    </recommendedName>
</protein>
<evidence type="ECO:0000313" key="3">
    <source>
        <dbReference type="Proteomes" id="UP000772151"/>
    </source>
</evidence>
<evidence type="ECO:0000313" key="2">
    <source>
        <dbReference type="EMBL" id="MBE6086097.1"/>
    </source>
</evidence>